<accession>A0A0G2IZ22</accession>
<dbReference type="VEuPathDB" id="FungiDB:EMCG_04313"/>
<dbReference type="PANTHER" id="PTHR47843:SF5">
    <property type="entry name" value="BTB_POZ DOMAIN PROTEIN"/>
    <property type="match status" value="1"/>
</dbReference>
<dbReference type="Proteomes" id="UP000034164">
    <property type="component" value="Unassembled WGS sequence"/>
</dbReference>
<dbReference type="Gene3D" id="3.30.710.10">
    <property type="entry name" value="Potassium Channel Kv1.1, Chain A"/>
    <property type="match status" value="1"/>
</dbReference>
<evidence type="ECO:0000256" key="1">
    <source>
        <dbReference type="SAM" id="MobiDB-lite"/>
    </source>
</evidence>
<dbReference type="PANTHER" id="PTHR47843">
    <property type="entry name" value="BTB DOMAIN-CONTAINING PROTEIN-RELATED"/>
    <property type="match status" value="1"/>
</dbReference>
<reference evidence="3" key="1">
    <citation type="journal article" date="2015" name="PLoS Genet.">
        <title>The dynamic genome and transcriptome of the human fungal pathogen Blastomyces and close relative Emmonsia.</title>
        <authorList>
            <person name="Munoz J.F."/>
            <person name="Gauthier G.M."/>
            <person name="Desjardins C.A."/>
            <person name="Gallo J.E."/>
            <person name="Holder J."/>
            <person name="Sullivan T.D."/>
            <person name="Marty A.J."/>
            <person name="Carmen J.C."/>
            <person name="Chen Z."/>
            <person name="Ding L."/>
            <person name="Gujja S."/>
            <person name="Magrini V."/>
            <person name="Misas E."/>
            <person name="Mitreva M."/>
            <person name="Priest M."/>
            <person name="Saif S."/>
            <person name="Whiston E.A."/>
            <person name="Young S."/>
            <person name="Zeng Q."/>
            <person name="Goldman W.E."/>
            <person name="Mardis E.R."/>
            <person name="Taylor J.W."/>
            <person name="McEwen J.G."/>
            <person name="Clay O.K."/>
            <person name="Klein B.S."/>
            <person name="Cuomo C.A."/>
        </authorList>
    </citation>
    <scope>NUCLEOTIDE SEQUENCE [LARGE SCALE GENOMIC DNA]</scope>
    <source>
        <strain evidence="3">UAMH 3008</strain>
    </source>
</reference>
<dbReference type="OrthoDB" id="4173637at2759"/>
<feature type="region of interest" description="Disordered" evidence="1">
    <location>
        <begin position="116"/>
        <end position="176"/>
    </location>
</feature>
<gene>
    <name evidence="2" type="ORF">EMCG_04313</name>
</gene>
<feature type="compositionally biased region" description="Basic residues" evidence="1">
    <location>
        <begin position="158"/>
        <end position="176"/>
    </location>
</feature>
<feature type="compositionally biased region" description="Pro residues" evidence="1">
    <location>
        <begin position="116"/>
        <end position="132"/>
    </location>
</feature>
<evidence type="ECO:0008006" key="4">
    <source>
        <dbReference type="Google" id="ProtNLM"/>
    </source>
</evidence>
<dbReference type="SUPFAM" id="SSF54695">
    <property type="entry name" value="POZ domain"/>
    <property type="match status" value="1"/>
</dbReference>
<evidence type="ECO:0000313" key="2">
    <source>
        <dbReference type="EMBL" id="KKZ61069.1"/>
    </source>
</evidence>
<evidence type="ECO:0000313" key="3">
    <source>
        <dbReference type="Proteomes" id="UP000034164"/>
    </source>
</evidence>
<organism evidence="2 3">
    <name type="scientific">[Emmonsia] crescens</name>
    <dbReference type="NCBI Taxonomy" id="73230"/>
    <lineage>
        <taxon>Eukaryota</taxon>
        <taxon>Fungi</taxon>
        <taxon>Dikarya</taxon>
        <taxon>Ascomycota</taxon>
        <taxon>Pezizomycotina</taxon>
        <taxon>Eurotiomycetes</taxon>
        <taxon>Eurotiomycetidae</taxon>
        <taxon>Onygenales</taxon>
        <taxon>Ajellomycetaceae</taxon>
        <taxon>Emergomyces</taxon>
    </lineage>
</organism>
<dbReference type="AlphaFoldDB" id="A0A0G2IZ22"/>
<protein>
    <recommendedName>
        <fullName evidence="4">BTB domain-containing protein</fullName>
    </recommendedName>
</protein>
<name>A0A0G2IZ22_9EURO</name>
<sequence>MELPYDKMFNSPIFTFLIGPDKKEYTLHSAIVSHVSQPLHKLMNIGMLESHEQCAWLRDVDEDTFARFCRFAYTGDYAEAAPDIVLDWKTVGEEPNGLTPPIEEEHLIDEEIPVEPPIAEPEPMPSPEPDGPSNPVDPEHYQVTDPPEETHEDDGCKKSKYGKKKSTKRFSIRIRKKERPQEMRSMELWESFATRKYSCVVPALLVPSRPNTEACEDYTPVFMCHSSLYVFGDKYDIAPLKQLALSKLHSCLCQFTIYKQRVADVAWLVRYAYQYTLESHDEPLRSLVAQYIAASVESLTGAPEFDDLLQEPGPHAKDLVCLMVGRLNRLK</sequence>
<comment type="caution">
    <text evidence="2">The sequence shown here is derived from an EMBL/GenBank/DDBJ whole genome shotgun (WGS) entry which is preliminary data.</text>
</comment>
<proteinExistence type="predicted"/>
<dbReference type="EMBL" id="LCZI01001367">
    <property type="protein sequence ID" value="KKZ61069.1"/>
    <property type="molecule type" value="Genomic_DNA"/>
</dbReference>
<dbReference type="InterPro" id="IPR011333">
    <property type="entry name" value="SKP1/BTB/POZ_sf"/>
</dbReference>